<gene>
    <name evidence="1" type="ORF">BpHYR1_042532</name>
</gene>
<evidence type="ECO:0000313" key="1">
    <source>
        <dbReference type="EMBL" id="RMZ92962.1"/>
    </source>
</evidence>
<name>A0A3M7P1G3_BRAPC</name>
<protein>
    <submittedName>
        <fullName evidence="1">Uncharacterized protein</fullName>
    </submittedName>
</protein>
<dbReference type="Proteomes" id="UP000276133">
    <property type="component" value="Unassembled WGS sequence"/>
</dbReference>
<keyword evidence="2" id="KW-1185">Reference proteome</keyword>
<dbReference type="EMBL" id="REGN01014166">
    <property type="protein sequence ID" value="RMZ92962.1"/>
    <property type="molecule type" value="Genomic_DNA"/>
</dbReference>
<evidence type="ECO:0000313" key="2">
    <source>
        <dbReference type="Proteomes" id="UP000276133"/>
    </source>
</evidence>
<reference evidence="1 2" key="1">
    <citation type="journal article" date="2018" name="Sci. Rep.">
        <title>Genomic signatures of local adaptation to the degree of environmental predictability in rotifers.</title>
        <authorList>
            <person name="Franch-Gras L."/>
            <person name="Hahn C."/>
            <person name="Garcia-Roger E.M."/>
            <person name="Carmona M.J."/>
            <person name="Serra M."/>
            <person name="Gomez A."/>
        </authorList>
    </citation>
    <scope>NUCLEOTIDE SEQUENCE [LARGE SCALE GENOMIC DNA]</scope>
    <source>
        <strain evidence="1">HYR1</strain>
    </source>
</reference>
<accession>A0A3M7P1G3</accession>
<comment type="caution">
    <text evidence="1">The sequence shown here is derived from an EMBL/GenBank/DDBJ whole genome shotgun (WGS) entry which is preliminary data.</text>
</comment>
<sequence>MNLSRNHIFKFKKKKFPQRFKYHAISIGSKAIVVLVKYFVKNLLNNALITSLAPNSQEEQALDFGCKSLSLFANVFVAGNPSISLLRNFNLNWSINQKRERCQIAPRLAIFCTKGVIK</sequence>
<organism evidence="1 2">
    <name type="scientific">Brachionus plicatilis</name>
    <name type="common">Marine rotifer</name>
    <name type="synonym">Brachionus muelleri</name>
    <dbReference type="NCBI Taxonomy" id="10195"/>
    <lineage>
        <taxon>Eukaryota</taxon>
        <taxon>Metazoa</taxon>
        <taxon>Spiralia</taxon>
        <taxon>Gnathifera</taxon>
        <taxon>Rotifera</taxon>
        <taxon>Eurotatoria</taxon>
        <taxon>Monogononta</taxon>
        <taxon>Pseudotrocha</taxon>
        <taxon>Ploima</taxon>
        <taxon>Brachionidae</taxon>
        <taxon>Brachionus</taxon>
    </lineage>
</organism>
<dbReference type="AlphaFoldDB" id="A0A3M7P1G3"/>
<proteinExistence type="predicted"/>